<dbReference type="GO" id="GO:0005829">
    <property type="term" value="C:cytosol"/>
    <property type="evidence" value="ECO:0007669"/>
    <property type="project" value="TreeGrafter"/>
</dbReference>
<protein>
    <recommendedName>
        <fullName evidence="2">Rrf2 family transcriptional regulator</fullName>
    </recommendedName>
</protein>
<reference evidence="1" key="1">
    <citation type="submission" date="2024-06" db="EMBL/GenBank/DDBJ databases">
        <authorList>
            <consortium name="consrtm"/>
            <person name="Uemura M."/>
            <person name="Terahara T."/>
        </authorList>
    </citation>
    <scope>NUCLEOTIDE SEQUENCE</scope>
    <source>
        <strain evidence="1">KM77-8</strain>
    </source>
</reference>
<gene>
    <name evidence="1" type="ORF">SHKM778_56340</name>
</gene>
<dbReference type="EMBL" id="AP035768">
    <property type="protein sequence ID" value="BFO19246.1"/>
    <property type="molecule type" value="Genomic_DNA"/>
</dbReference>
<evidence type="ECO:0008006" key="2">
    <source>
        <dbReference type="Google" id="ProtNLM"/>
    </source>
</evidence>
<accession>A0AAT9HP49</accession>
<dbReference type="GO" id="GO:0003700">
    <property type="term" value="F:DNA-binding transcription factor activity"/>
    <property type="evidence" value="ECO:0007669"/>
    <property type="project" value="TreeGrafter"/>
</dbReference>
<dbReference type="InterPro" id="IPR000944">
    <property type="entry name" value="Tscrpt_reg_Rrf2"/>
</dbReference>
<dbReference type="NCBIfam" id="TIGR00738">
    <property type="entry name" value="rrf2_super"/>
    <property type="match status" value="1"/>
</dbReference>
<dbReference type="SUPFAM" id="SSF46785">
    <property type="entry name" value="Winged helix' DNA-binding domain"/>
    <property type="match status" value="1"/>
</dbReference>
<reference evidence="1" key="2">
    <citation type="submission" date="2024-07" db="EMBL/GenBank/DDBJ databases">
        <title>Streptomyces haneummycinica sp. nov., a new antibiotic-producing actinobacterium isolated from marine sediment.</title>
        <authorList>
            <person name="Uemura M."/>
            <person name="Hamada M."/>
            <person name="Hirano S."/>
            <person name="Kobayashi K."/>
            <person name="Ohshiro T."/>
            <person name="Kobayashi T."/>
            <person name="Terahara T."/>
        </authorList>
    </citation>
    <scope>NUCLEOTIDE SEQUENCE</scope>
    <source>
        <strain evidence="1">KM77-8</strain>
    </source>
</reference>
<dbReference type="PANTHER" id="PTHR33221">
    <property type="entry name" value="WINGED HELIX-TURN-HELIX TRANSCRIPTIONAL REGULATOR, RRF2 FAMILY"/>
    <property type="match status" value="1"/>
</dbReference>
<dbReference type="InterPro" id="IPR036388">
    <property type="entry name" value="WH-like_DNA-bd_sf"/>
</dbReference>
<dbReference type="PROSITE" id="PS51197">
    <property type="entry name" value="HTH_RRF2_2"/>
    <property type="match status" value="1"/>
</dbReference>
<dbReference type="Gene3D" id="1.10.10.10">
    <property type="entry name" value="Winged helix-like DNA-binding domain superfamily/Winged helix DNA-binding domain"/>
    <property type="match status" value="1"/>
</dbReference>
<sequence>MRMGEGVEWGLHCCLTLAWLDNGPVPSGKLAALFDISPTYLNKCLQRLVRAEILTSMPGARGGVQLARAPEDITLMDVVAALEGRETLFCCTEIRQQGAAGAETSAREFAQPCGIATAMRRAELAWRRELAGQTIADLMASAPTTSARRIRRSYDHVSARPGV</sequence>
<dbReference type="InterPro" id="IPR036390">
    <property type="entry name" value="WH_DNA-bd_sf"/>
</dbReference>
<dbReference type="PANTHER" id="PTHR33221:SF13">
    <property type="entry name" value="TRANSCRIPTIONAL REGULATOR-RELATED"/>
    <property type="match status" value="1"/>
</dbReference>
<dbReference type="Pfam" id="PF02082">
    <property type="entry name" value="Rrf2"/>
    <property type="match status" value="1"/>
</dbReference>
<name>A0AAT9HP49_9ACTN</name>
<proteinExistence type="predicted"/>
<organism evidence="1">
    <name type="scientific">Streptomyces haneummycinicus</name>
    <dbReference type="NCBI Taxonomy" id="3074435"/>
    <lineage>
        <taxon>Bacteria</taxon>
        <taxon>Bacillati</taxon>
        <taxon>Actinomycetota</taxon>
        <taxon>Actinomycetes</taxon>
        <taxon>Kitasatosporales</taxon>
        <taxon>Streptomycetaceae</taxon>
        <taxon>Streptomyces</taxon>
    </lineage>
</organism>
<evidence type="ECO:0000313" key="1">
    <source>
        <dbReference type="EMBL" id="BFO19246.1"/>
    </source>
</evidence>
<dbReference type="AlphaFoldDB" id="A0AAT9HP49"/>